<comment type="caution">
    <text evidence="3">The sequence shown here is derived from an EMBL/GenBank/DDBJ whole genome shotgun (WGS) entry which is preliminary data.</text>
</comment>
<name>A0A640KGS3_LEITA</name>
<dbReference type="OrthoDB" id="266385at2759"/>
<organism evidence="3 4">
    <name type="scientific">Leishmania tarentolae</name>
    <name type="common">Sauroleishmania tarentolae</name>
    <dbReference type="NCBI Taxonomy" id="5689"/>
    <lineage>
        <taxon>Eukaryota</taxon>
        <taxon>Discoba</taxon>
        <taxon>Euglenozoa</taxon>
        <taxon>Kinetoplastea</taxon>
        <taxon>Metakinetoplastina</taxon>
        <taxon>Trypanosomatida</taxon>
        <taxon>Trypanosomatidae</taxon>
        <taxon>Leishmaniinae</taxon>
        <taxon>Leishmania</taxon>
        <taxon>lizard Leishmania</taxon>
    </lineage>
</organism>
<dbReference type="PROSITE" id="PS50222">
    <property type="entry name" value="EF_HAND_2"/>
    <property type="match status" value="1"/>
</dbReference>
<evidence type="ECO:0000313" key="3">
    <source>
        <dbReference type="EMBL" id="GET88508.1"/>
    </source>
</evidence>
<sequence length="285" mass="30350">MSDASSFMDALLAAKKLQATEVFSAWDMDGDGRIAIEHLRPLLLSVFPLSSSLAKGHAAPVADHLPTQQVKKAYEKVTGREWAPPPLSRSPAPASAMQSRSRLGPTHRGPTLNDVHAIIDVLCSGHMHAEAGSSLDSHASEEDATTWLFTASKGPSSTTELVTRTGDTAGASTAASKTVHCPSLTNDARVVFLYGSMEAIYRTFCRAAVSPGEPAPDMLPIDTVHLGRIAWNVHAQRLKIWEGRALHRLLAAKGTTVNAIGTATTPAEEASHLTLEAFVELLCAM</sequence>
<dbReference type="InterPro" id="IPR002048">
    <property type="entry name" value="EF_hand_dom"/>
</dbReference>
<gene>
    <name evidence="3" type="ORF">LtaPh_2203800</name>
</gene>
<protein>
    <recommendedName>
        <fullName evidence="2">EF-hand domain-containing protein</fullName>
    </recommendedName>
</protein>
<dbReference type="VEuPathDB" id="TriTrypDB:LtaPh_2203800"/>
<keyword evidence="4" id="KW-1185">Reference proteome</keyword>
<dbReference type="EMBL" id="BLBS01000029">
    <property type="protein sequence ID" value="GET88508.1"/>
    <property type="molecule type" value="Genomic_DNA"/>
</dbReference>
<evidence type="ECO:0000256" key="1">
    <source>
        <dbReference type="SAM" id="MobiDB-lite"/>
    </source>
</evidence>
<dbReference type="Proteomes" id="UP000419144">
    <property type="component" value="Unassembled WGS sequence"/>
</dbReference>
<feature type="domain" description="EF-hand" evidence="2">
    <location>
        <begin position="14"/>
        <end position="49"/>
    </location>
</feature>
<dbReference type="AlphaFoldDB" id="A0A640KGS3"/>
<feature type="region of interest" description="Disordered" evidence="1">
    <location>
        <begin position="80"/>
        <end position="110"/>
    </location>
</feature>
<dbReference type="GO" id="GO:0005509">
    <property type="term" value="F:calcium ion binding"/>
    <property type="evidence" value="ECO:0007669"/>
    <property type="project" value="InterPro"/>
</dbReference>
<evidence type="ECO:0000313" key="4">
    <source>
        <dbReference type="Proteomes" id="UP000419144"/>
    </source>
</evidence>
<evidence type="ECO:0000259" key="2">
    <source>
        <dbReference type="PROSITE" id="PS50222"/>
    </source>
</evidence>
<accession>A0A640KGS3</accession>
<proteinExistence type="predicted"/>
<reference evidence="3" key="1">
    <citation type="submission" date="2019-11" db="EMBL/GenBank/DDBJ databases">
        <title>Leishmania tarentolae CDS.</title>
        <authorList>
            <person name="Goto Y."/>
            <person name="Yamagishi J."/>
        </authorList>
    </citation>
    <scope>NUCLEOTIDE SEQUENCE [LARGE SCALE GENOMIC DNA]</scope>
    <source>
        <strain evidence="3">Parrot Tar II</strain>
    </source>
</reference>